<gene>
    <name evidence="1" type="ORF">GCM10025751_43320</name>
</gene>
<name>A0AAV3UN83_9EURY</name>
<dbReference type="AlphaFoldDB" id="A0AAV3UN83"/>
<proteinExistence type="predicted"/>
<dbReference type="EMBL" id="BAABKX010000018">
    <property type="protein sequence ID" value="GAA5059394.1"/>
    <property type="molecule type" value="Genomic_DNA"/>
</dbReference>
<reference evidence="1 2" key="1">
    <citation type="journal article" date="2019" name="Int. J. Syst. Evol. Microbiol.">
        <title>The Global Catalogue of Microorganisms (GCM) 10K type strain sequencing project: providing services to taxonomists for standard genome sequencing and annotation.</title>
        <authorList>
            <consortium name="The Broad Institute Genomics Platform"/>
            <consortium name="The Broad Institute Genome Sequencing Center for Infectious Disease"/>
            <person name="Wu L."/>
            <person name="Ma J."/>
        </authorList>
    </citation>
    <scope>NUCLEOTIDE SEQUENCE [LARGE SCALE GENOMIC DNA]</scope>
    <source>
        <strain evidence="1 2">JCM 17504</strain>
    </source>
</reference>
<comment type="caution">
    <text evidence="1">The sequence shown here is derived from an EMBL/GenBank/DDBJ whole genome shotgun (WGS) entry which is preliminary data.</text>
</comment>
<dbReference type="Proteomes" id="UP001501729">
    <property type="component" value="Unassembled WGS sequence"/>
</dbReference>
<organism evidence="1 2">
    <name type="scientific">Haladaptatus pallidirubidus</name>
    <dbReference type="NCBI Taxonomy" id="1008152"/>
    <lineage>
        <taxon>Archaea</taxon>
        <taxon>Methanobacteriati</taxon>
        <taxon>Methanobacteriota</taxon>
        <taxon>Stenosarchaea group</taxon>
        <taxon>Halobacteria</taxon>
        <taxon>Halobacteriales</taxon>
        <taxon>Haladaptataceae</taxon>
        <taxon>Haladaptatus</taxon>
    </lineage>
</organism>
<evidence type="ECO:0000313" key="2">
    <source>
        <dbReference type="Proteomes" id="UP001501729"/>
    </source>
</evidence>
<keyword evidence="2" id="KW-1185">Reference proteome</keyword>
<accession>A0AAV3UN83</accession>
<evidence type="ECO:0000313" key="1">
    <source>
        <dbReference type="EMBL" id="GAA5059394.1"/>
    </source>
</evidence>
<sequence>MCASVIHVEFTDPGGNRRILGEQFARVEREFHSRHFEESNRGVSVAFVHREREAVSIELNGLVEV</sequence>
<protein>
    <submittedName>
        <fullName evidence="1">Uncharacterized protein</fullName>
    </submittedName>
</protein>